<name>A0AAD6D3E8_9EURO</name>
<dbReference type="Proteomes" id="UP001220324">
    <property type="component" value="Unassembled WGS sequence"/>
</dbReference>
<sequence length="151" mass="17502">MESSAPEQLPEQLFLDFRVSDVLDKTRRLPRFEPWASQYCMAISEKRYGDAIYARYHMDGRAKDGVHTDLRDCGEGPFQWHKTSVYEVIMEEARSYAQGCPDLYRDALLFYCSTSPKDTRRDIIEELFKIGEFMNVQITSLDASRPQAATL</sequence>
<reference evidence="1 2" key="1">
    <citation type="journal article" date="2023" name="IMA Fungus">
        <title>Comparative genomic study of the Penicillium genus elucidates a diverse pangenome and 15 lateral gene transfer events.</title>
        <authorList>
            <person name="Petersen C."/>
            <person name="Sorensen T."/>
            <person name="Nielsen M.R."/>
            <person name="Sondergaard T.E."/>
            <person name="Sorensen J.L."/>
            <person name="Fitzpatrick D.A."/>
            <person name="Frisvad J.C."/>
            <person name="Nielsen K.L."/>
        </authorList>
    </citation>
    <scope>NUCLEOTIDE SEQUENCE [LARGE SCALE GENOMIC DNA]</scope>
    <source>
        <strain evidence="1 2">IBT 35679</strain>
    </source>
</reference>
<organism evidence="1 2">
    <name type="scientific">Penicillium frequentans</name>
    <dbReference type="NCBI Taxonomy" id="3151616"/>
    <lineage>
        <taxon>Eukaryota</taxon>
        <taxon>Fungi</taxon>
        <taxon>Dikarya</taxon>
        <taxon>Ascomycota</taxon>
        <taxon>Pezizomycotina</taxon>
        <taxon>Eurotiomycetes</taxon>
        <taxon>Eurotiomycetidae</taxon>
        <taxon>Eurotiales</taxon>
        <taxon>Aspergillaceae</taxon>
        <taxon>Penicillium</taxon>
    </lineage>
</organism>
<proteinExistence type="predicted"/>
<dbReference type="EMBL" id="JAQIZZ010000002">
    <property type="protein sequence ID" value="KAJ5552825.1"/>
    <property type="molecule type" value="Genomic_DNA"/>
</dbReference>
<keyword evidence="2" id="KW-1185">Reference proteome</keyword>
<dbReference type="AlphaFoldDB" id="A0AAD6D3E8"/>
<accession>A0AAD6D3E8</accession>
<evidence type="ECO:0000313" key="2">
    <source>
        <dbReference type="Proteomes" id="UP001220324"/>
    </source>
</evidence>
<comment type="caution">
    <text evidence="1">The sequence shown here is derived from an EMBL/GenBank/DDBJ whole genome shotgun (WGS) entry which is preliminary data.</text>
</comment>
<evidence type="ECO:0000313" key="1">
    <source>
        <dbReference type="EMBL" id="KAJ5552825.1"/>
    </source>
</evidence>
<protein>
    <submittedName>
        <fullName evidence="1">Uncharacterized protein</fullName>
    </submittedName>
</protein>
<gene>
    <name evidence="1" type="ORF">N7494_002203</name>
</gene>